<keyword evidence="2" id="KW-0812">Transmembrane</keyword>
<evidence type="ECO:0000256" key="1">
    <source>
        <dbReference type="SAM" id="MobiDB-lite"/>
    </source>
</evidence>
<organism evidence="3">
    <name type="scientific">marine sediment metagenome</name>
    <dbReference type="NCBI Taxonomy" id="412755"/>
    <lineage>
        <taxon>unclassified sequences</taxon>
        <taxon>metagenomes</taxon>
        <taxon>ecological metagenomes</taxon>
    </lineage>
</organism>
<accession>A0A0F9W1N2</accession>
<evidence type="ECO:0000313" key="3">
    <source>
        <dbReference type="EMBL" id="KKO11216.1"/>
    </source>
</evidence>
<sequence>MKATTSWFSLAMFVIFAVSLKAVAATPTLNSDAEPRGTTYLVFELHGGRWHDAEKDYADGGYEDGFMCWAAVASNMLAWGGWNEGTDLADEDAIWEYFQTHWVSGGGHPLFAIIWWFRGGDRGYPKRNVPGGGGFYPDLNIRDYVSGPHLGAAGALDRIRKNTVEGYVSGINLRHPKVNFSHTVTCWGVNVDDETDQVIGIWITDSDDDPNGEPPRANYLRYFEVETHGGRTHVQGYSHGRGTNAYIINQVLGLAANPARPQPVAAEEPAPAPAEEPESSQTTRSLSMWPALGIALTPLGACVWFLSRRRRQGQD</sequence>
<comment type="caution">
    <text evidence="3">The sequence shown here is derived from an EMBL/GenBank/DDBJ whole genome shotgun (WGS) entry which is preliminary data.</text>
</comment>
<dbReference type="AlphaFoldDB" id="A0A0F9W1N2"/>
<keyword evidence="2" id="KW-0472">Membrane</keyword>
<keyword evidence="2" id="KW-1133">Transmembrane helix</keyword>
<dbReference type="Gene3D" id="3.90.70.10">
    <property type="entry name" value="Cysteine proteinases"/>
    <property type="match status" value="1"/>
</dbReference>
<feature type="transmembrane region" description="Helical" evidence="2">
    <location>
        <begin position="286"/>
        <end position="306"/>
    </location>
</feature>
<feature type="region of interest" description="Disordered" evidence="1">
    <location>
        <begin position="259"/>
        <end position="285"/>
    </location>
</feature>
<gene>
    <name evidence="3" type="ORF">LCGC14_0016920</name>
</gene>
<protein>
    <submittedName>
        <fullName evidence="3">Uncharacterized protein</fullName>
    </submittedName>
</protein>
<proteinExistence type="predicted"/>
<dbReference type="InterPro" id="IPR038765">
    <property type="entry name" value="Papain-like_cys_pep_sf"/>
</dbReference>
<reference evidence="3" key="1">
    <citation type="journal article" date="2015" name="Nature">
        <title>Complex archaea that bridge the gap between prokaryotes and eukaryotes.</title>
        <authorList>
            <person name="Spang A."/>
            <person name="Saw J.H."/>
            <person name="Jorgensen S.L."/>
            <person name="Zaremba-Niedzwiedzka K."/>
            <person name="Martijn J."/>
            <person name="Lind A.E."/>
            <person name="van Eijk R."/>
            <person name="Schleper C."/>
            <person name="Guy L."/>
            <person name="Ettema T.J."/>
        </authorList>
    </citation>
    <scope>NUCLEOTIDE SEQUENCE</scope>
</reference>
<feature type="compositionally biased region" description="Low complexity" evidence="1">
    <location>
        <begin position="259"/>
        <end position="269"/>
    </location>
</feature>
<dbReference type="EMBL" id="LAZR01000003">
    <property type="protein sequence ID" value="KKO11216.1"/>
    <property type="molecule type" value="Genomic_DNA"/>
</dbReference>
<name>A0A0F9W1N2_9ZZZZ</name>
<evidence type="ECO:0000256" key="2">
    <source>
        <dbReference type="SAM" id="Phobius"/>
    </source>
</evidence>
<dbReference type="SUPFAM" id="SSF54001">
    <property type="entry name" value="Cysteine proteinases"/>
    <property type="match status" value="1"/>
</dbReference>